<protein>
    <submittedName>
        <fullName evidence="2">Uncharacterized protein</fullName>
    </submittedName>
</protein>
<evidence type="ECO:0000313" key="2">
    <source>
        <dbReference type="EMBL" id="BBO87043.1"/>
    </source>
</evidence>
<sequence length="130" mass="14921">MDKELIEIIGEVAGEPLSLVAYLAIIALFSWRAWLNTKPVKEAEKILDKYKNDIDRNKALEHLIGNSIPDKIGEEKIIEWVKLKSKEKTRKMLVLAYIATLVTILSISAFAYDKHKRQKSNLELIEITNE</sequence>
<keyword evidence="3" id="KW-1185">Reference proteome</keyword>
<name>A0A5K8A3A2_9BACT</name>
<evidence type="ECO:0000256" key="1">
    <source>
        <dbReference type="SAM" id="Phobius"/>
    </source>
</evidence>
<feature type="transmembrane region" description="Helical" evidence="1">
    <location>
        <begin position="92"/>
        <end position="112"/>
    </location>
</feature>
<keyword evidence="1" id="KW-0812">Transmembrane</keyword>
<dbReference type="Proteomes" id="UP000422108">
    <property type="component" value="Chromosome"/>
</dbReference>
<keyword evidence="1" id="KW-1133">Transmembrane helix</keyword>
<feature type="transmembrane region" description="Helical" evidence="1">
    <location>
        <begin position="17"/>
        <end position="35"/>
    </location>
</feature>
<dbReference type="EMBL" id="AP021879">
    <property type="protein sequence ID" value="BBO87043.1"/>
    <property type="molecule type" value="Genomic_DNA"/>
</dbReference>
<keyword evidence="1" id="KW-0472">Membrane</keyword>
<proteinExistence type="predicted"/>
<accession>A0A5K8A3A2</accession>
<gene>
    <name evidence="2" type="ORF">DSCOOX_02230</name>
</gene>
<dbReference type="AlphaFoldDB" id="A0A5K8A3A2"/>
<reference evidence="2 3" key="1">
    <citation type="submission" date="2019-11" db="EMBL/GenBank/DDBJ databases">
        <title>Comparative genomics of hydrocarbon-degrading Desulfosarcina strains.</title>
        <authorList>
            <person name="Watanabe M."/>
            <person name="Kojima H."/>
            <person name="Fukui M."/>
        </authorList>
    </citation>
    <scope>NUCLEOTIDE SEQUENCE [LARGE SCALE GENOMIC DNA]</scope>
    <source>
        <strain evidence="3">oXyS1</strain>
    </source>
</reference>
<organism evidence="2 3">
    <name type="scientific">Desulfosarcina ovata subsp. ovata</name>
    <dbReference type="NCBI Taxonomy" id="2752305"/>
    <lineage>
        <taxon>Bacteria</taxon>
        <taxon>Pseudomonadati</taxon>
        <taxon>Thermodesulfobacteriota</taxon>
        <taxon>Desulfobacteria</taxon>
        <taxon>Desulfobacterales</taxon>
        <taxon>Desulfosarcinaceae</taxon>
        <taxon>Desulfosarcina</taxon>
    </lineage>
</organism>
<dbReference type="RefSeq" id="WP_155308541.1">
    <property type="nucleotide sequence ID" value="NZ_AP021879.1"/>
</dbReference>
<evidence type="ECO:0000313" key="3">
    <source>
        <dbReference type="Proteomes" id="UP000422108"/>
    </source>
</evidence>